<dbReference type="GO" id="GO:0006888">
    <property type="term" value="P:endoplasmic reticulum to Golgi vesicle-mediated transport"/>
    <property type="evidence" value="ECO:0007669"/>
    <property type="project" value="UniProtKB-UniRule"/>
</dbReference>
<evidence type="ECO:0000259" key="6">
    <source>
        <dbReference type="Pfam" id="PF07970"/>
    </source>
</evidence>
<evidence type="ECO:0000259" key="7">
    <source>
        <dbReference type="Pfam" id="PF13850"/>
    </source>
</evidence>
<name>A0A9P4Q047_9PEZI</name>
<dbReference type="GO" id="GO:0000139">
    <property type="term" value="C:Golgi membrane"/>
    <property type="evidence" value="ECO:0007669"/>
    <property type="project" value="UniProtKB-SubCell"/>
</dbReference>
<evidence type="ECO:0000256" key="2">
    <source>
        <dbReference type="ARBA" id="ARBA00022692"/>
    </source>
</evidence>
<dbReference type="EMBL" id="MU003856">
    <property type="protein sequence ID" value="KAF2716948.1"/>
    <property type="molecule type" value="Genomic_DNA"/>
</dbReference>
<protein>
    <recommendedName>
        <fullName evidence="5">Endoplasmic reticulum-Golgi intermediate compartment protein</fullName>
    </recommendedName>
</protein>
<keyword evidence="5" id="KW-0256">Endoplasmic reticulum</keyword>
<keyword evidence="5" id="KW-0931">ER-Golgi transport</keyword>
<keyword evidence="3" id="KW-1133">Transmembrane helix</keyword>
<dbReference type="PANTHER" id="PTHR10984">
    <property type="entry name" value="ENDOPLASMIC RETICULUM-GOLGI INTERMEDIATE COMPARTMENT PROTEIN"/>
    <property type="match status" value="1"/>
</dbReference>
<feature type="domain" description="Endoplasmic reticulum vesicle transporter N-terminal" evidence="7">
    <location>
        <begin position="23"/>
        <end position="111"/>
    </location>
</feature>
<comment type="subcellular location">
    <subcellularLocation>
        <location evidence="5">Endoplasmic reticulum membrane</location>
        <topology evidence="5">Multi-pass membrane protein</topology>
    </subcellularLocation>
    <subcellularLocation>
        <location evidence="5">Endoplasmic reticulum-Golgi intermediate compartment membrane</location>
        <topology evidence="5">Multi-pass membrane protein</topology>
    </subcellularLocation>
    <subcellularLocation>
        <location evidence="5">Golgi apparatus membrane</location>
        <topology evidence="5">Multi-pass membrane protein</topology>
    </subcellularLocation>
    <subcellularLocation>
        <location evidence="1">Membrane</location>
    </subcellularLocation>
</comment>
<keyword evidence="5" id="KW-0333">Golgi apparatus</keyword>
<gene>
    <name evidence="8" type="ORF">K431DRAFT_316140</name>
</gene>
<organism evidence="8 9">
    <name type="scientific">Polychaeton citri CBS 116435</name>
    <dbReference type="NCBI Taxonomy" id="1314669"/>
    <lineage>
        <taxon>Eukaryota</taxon>
        <taxon>Fungi</taxon>
        <taxon>Dikarya</taxon>
        <taxon>Ascomycota</taxon>
        <taxon>Pezizomycotina</taxon>
        <taxon>Dothideomycetes</taxon>
        <taxon>Dothideomycetidae</taxon>
        <taxon>Capnodiales</taxon>
        <taxon>Capnodiaceae</taxon>
        <taxon>Polychaeton</taxon>
    </lineage>
</organism>
<dbReference type="PANTHER" id="PTHR10984:SF81">
    <property type="entry name" value="ER-DERIVED VESICLES PROTEIN ERV41"/>
    <property type="match status" value="1"/>
</dbReference>
<dbReference type="GO" id="GO:0030134">
    <property type="term" value="C:COPII-coated ER to Golgi transport vesicle"/>
    <property type="evidence" value="ECO:0007669"/>
    <property type="project" value="TreeGrafter"/>
</dbReference>
<dbReference type="InterPro" id="IPR045888">
    <property type="entry name" value="Erv"/>
</dbReference>
<evidence type="ECO:0000256" key="3">
    <source>
        <dbReference type="ARBA" id="ARBA00022989"/>
    </source>
</evidence>
<proteinExistence type="inferred from homology"/>
<comment type="function">
    <text evidence="5">Plays a role in transport between endoplasmic reticulum and Golgi.</text>
</comment>
<dbReference type="OrthoDB" id="5541786at2759"/>
<reference evidence="8" key="1">
    <citation type="journal article" date="2020" name="Stud. Mycol.">
        <title>101 Dothideomycetes genomes: a test case for predicting lifestyles and emergence of pathogens.</title>
        <authorList>
            <person name="Haridas S."/>
            <person name="Albert R."/>
            <person name="Binder M."/>
            <person name="Bloem J."/>
            <person name="Labutti K."/>
            <person name="Salamov A."/>
            <person name="Andreopoulos B."/>
            <person name="Baker S."/>
            <person name="Barry K."/>
            <person name="Bills G."/>
            <person name="Bluhm B."/>
            <person name="Cannon C."/>
            <person name="Castanera R."/>
            <person name="Culley D."/>
            <person name="Daum C."/>
            <person name="Ezra D."/>
            <person name="Gonzalez J."/>
            <person name="Henrissat B."/>
            <person name="Kuo A."/>
            <person name="Liang C."/>
            <person name="Lipzen A."/>
            <person name="Lutzoni F."/>
            <person name="Magnuson J."/>
            <person name="Mondo S."/>
            <person name="Nolan M."/>
            <person name="Ohm R."/>
            <person name="Pangilinan J."/>
            <person name="Park H.-J."/>
            <person name="Ramirez L."/>
            <person name="Alfaro M."/>
            <person name="Sun H."/>
            <person name="Tritt A."/>
            <person name="Yoshinaga Y."/>
            <person name="Zwiers L.-H."/>
            <person name="Turgeon B."/>
            <person name="Goodwin S."/>
            <person name="Spatafora J."/>
            <person name="Crous P."/>
            <person name="Grigoriev I."/>
        </authorList>
    </citation>
    <scope>NUCLEOTIDE SEQUENCE</scope>
    <source>
        <strain evidence="8">CBS 116435</strain>
    </source>
</reference>
<comment type="caution">
    <text evidence="8">The sequence shown here is derived from an EMBL/GenBank/DDBJ whole genome shotgun (WGS) entry which is preliminary data.</text>
</comment>
<dbReference type="GO" id="GO:0033116">
    <property type="term" value="C:endoplasmic reticulum-Golgi intermediate compartment membrane"/>
    <property type="evidence" value="ECO:0007669"/>
    <property type="project" value="UniProtKB-SubCell"/>
</dbReference>
<sequence>MDGFSSKELDESNFGESKGFKVVKAFDAFPKTKASYQERTHAGGVWTVVLVLASIWLINSELVRWWAGETTHSFSVEQGVGHDLQMNLDVVVAMSCEDLHVNVQDASGDRILAGQALTKDNTRWDHWIGKKSTHALGVSRDERAENSRDKGFLAAGKVQSEYKVEDVHDYLGTASGRGRKYKKTPKIPRGVNPNACRIYGSMHGNKVQGDFHITARGHGYMEMGRQHLDHGSFNFSHQINELSFGPFYPSLTNPLDNTYATTPNHFHKFQYYLSVVPTIYTTDPKSLRAIDKFGESPSSGSDGLEAQARKYQNSRKHVFTNQYAVTEQSHQVPENAVPGVFVKFDIEPVLLTIAEEWRSLPSLFIRLVNVVSGLLVAGGWCYKLSEWANEVWGRRRRRTPTGFIGEQNGDLDKKG</sequence>
<dbReference type="Proteomes" id="UP000799441">
    <property type="component" value="Unassembled WGS sequence"/>
</dbReference>
<evidence type="ECO:0000313" key="8">
    <source>
        <dbReference type="EMBL" id="KAF2716948.1"/>
    </source>
</evidence>
<evidence type="ECO:0000256" key="5">
    <source>
        <dbReference type="RuleBase" id="RU369013"/>
    </source>
</evidence>
<keyword evidence="4" id="KW-0472">Membrane</keyword>
<feature type="domain" description="Endoplasmic reticulum vesicle transporter C-terminal" evidence="6">
    <location>
        <begin position="191"/>
        <end position="378"/>
    </location>
</feature>
<dbReference type="GO" id="GO:0006890">
    <property type="term" value="P:retrograde vesicle-mediated transport, Golgi to endoplasmic reticulum"/>
    <property type="evidence" value="ECO:0007669"/>
    <property type="project" value="TreeGrafter"/>
</dbReference>
<keyword evidence="9" id="KW-1185">Reference proteome</keyword>
<evidence type="ECO:0000256" key="1">
    <source>
        <dbReference type="ARBA" id="ARBA00004370"/>
    </source>
</evidence>
<keyword evidence="2" id="KW-0812">Transmembrane</keyword>
<dbReference type="Pfam" id="PF13850">
    <property type="entry name" value="ERGIC_N"/>
    <property type="match status" value="1"/>
</dbReference>
<accession>A0A9P4Q047</accession>
<dbReference type="Pfam" id="PF07970">
    <property type="entry name" value="COPIIcoated_ERV"/>
    <property type="match status" value="1"/>
</dbReference>
<dbReference type="GO" id="GO:0005789">
    <property type="term" value="C:endoplasmic reticulum membrane"/>
    <property type="evidence" value="ECO:0007669"/>
    <property type="project" value="UniProtKB-SubCell"/>
</dbReference>
<dbReference type="AlphaFoldDB" id="A0A9P4Q047"/>
<keyword evidence="5" id="KW-0813">Transport</keyword>
<dbReference type="InterPro" id="IPR012936">
    <property type="entry name" value="Erv_C"/>
</dbReference>
<comment type="similarity">
    <text evidence="5">Belongs to the ERGIC family.</text>
</comment>
<dbReference type="InterPro" id="IPR039542">
    <property type="entry name" value="Erv_N"/>
</dbReference>
<evidence type="ECO:0000313" key="9">
    <source>
        <dbReference type="Proteomes" id="UP000799441"/>
    </source>
</evidence>
<evidence type="ECO:0000256" key="4">
    <source>
        <dbReference type="ARBA" id="ARBA00023136"/>
    </source>
</evidence>